<keyword evidence="4" id="KW-1185">Reference proteome</keyword>
<dbReference type="RefSeq" id="WP_066196300.1">
    <property type="nucleotide sequence ID" value="NZ_CP194732.1"/>
</dbReference>
<dbReference type="InterPro" id="IPR008258">
    <property type="entry name" value="Transglycosylase_SLT_dom_1"/>
</dbReference>
<dbReference type="InterPro" id="IPR023346">
    <property type="entry name" value="Lysozyme-like_dom_sf"/>
</dbReference>
<dbReference type="GO" id="GO:0016020">
    <property type="term" value="C:membrane"/>
    <property type="evidence" value="ECO:0007669"/>
    <property type="project" value="InterPro"/>
</dbReference>
<name>A0A2N0ZF79_9BACI</name>
<dbReference type="Pfam" id="PF01464">
    <property type="entry name" value="SLT"/>
    <property type="match status" value="1"/>
</dbReference>
<comment type="similarity">
    <text evidence="1">Belongs to the transglycosylase Slt family.</text>
</comment>
<comment type="caution">
    <text evidence="3">The sequence shown here is derived from an EMBL/GenBank/DDBJ whole genome shotgun (WGS) entry which is preliminary data.</text>
</comment>
<dbReference type="Proteomes" id="UP000233343">
    <property type="component" value="Unassembled WGS sequence"/>
</dbReference>
<dbReference type="AlphaFoldDB" id="A0A2N0ZF79"/>
<dbReference type="GO" id="GO:0008933">
    <property type="term" value="F:peptidoglycan lytic transglycosylase activity"/>
    <property type="evidence" value="ECO:0007669"/>
    <property type="project" value="InterPro"/>
</dbReference>
<dbReference type="PANTHER" id="PTHR37423:SF2">
    <property type="entry name" value="MEMBRANE-BOUND LYTIC MUREIN TRANSGLYCOSYLASE C"/>
    <property type="match status" value="1"/>
</dbReference>
<accession>A0A2N0ZF79</accession>
<dbReference type="GO" id="GO:0000270">
    <property type="term" value="P:peptidoglycan metabolic process"/>
    <property type="evidence" value="ECO:0007669"/>
    <property type="project" value="InterPro"/>
</dbReference>
<sequence>MNVEQLKLMIEIQNLQSFQSPSTYNNSGFGNILTQIMNEQGNNGLSSETIGGLGAIASLNVEQQQVAPLYQSILPVQLSKQSGQRTDFQSLIEKASEMYNVPIDLIQSVIKQESNFNPNAVSYAGAAGLMQLMPATAKGLGVSNVFDPEQNIMGGTKYLRQMLDRYQNNVDLALAAYNAGPGNVDKYGGIPPFNETKNYVQKVKANFA</sequence>
<evidence type="ECO:0000259" key="2">
    <source>
        <dbReference type="Pfam" id="PF01464"/>
    </source>
</evidence>
<dbReference type="SUPFAM" id="SSF53955">
    <property type="entry name" value="Lysozyme-like"/>
    <property type="match status" value="1"/>
</dbReference>
<evidence type="ECO:0000256" key="1">
    <source>
        <dbReference type="ARBA" id="ARBA00007734"/>
    </source>
</evidence>
<dbReference type="CDD" id="cd00254">
    <property type="entry name" value="LT-like"/>
    <property type="match status" value="1"/>
</dbReference>
<feature type="domain" description="Transglycosylase SLT" evidence="2">
    <location>
        <begin position="91"/>
        <end position="199"/>
    </location>
</feature>
<protein>
    <submittedName>
        <fullName evidence="3">Lytic transglycosylase domain-containing protein</fullName>
    </submittedName>
</protein>
<dbReference type="InterPro" id="IPR000189">
    <property type="entry name" value="Transglyc_AS"/>
</dbReference>
<evidence type="ECO:0000313" key="4">
    <source>
        <dbReference type="Proteomes" id="UP000233343"/>
    </source>
</evidence>
<dbReference type="PROSITE" id="PS00922">
    <property type="entry name" value="TRANSGLYCOSYLASE"/>
    <property type="match status" value="1"/>
</dbReference>
<organism evidence="3 4">
    <name type="scientific">Cytobacillus horneckiae</name>
    <dbReference type="NCBI Taxonomy" id="549687"/>
    <lineage>
        <taxon>Bacteria</taxon>
        <taxon>Bacillati</taxon>
        <taxon>Bacillota</taxon>
        <taxon>Bacilli</taxon>
        <taxon>Bacillales</taxon>
        <taxon>Bacillaceae</taxon>
        <taxon>Cytobacillus</taxon>
    </lineage>
</organism>
<reference evidence="3 4" key="1">
    <citation type="journal article" date="2010" name="Int. J. Syst. Evol. Microbiol.">
        <title>Bacillus horneckiae sp. nov., isolated from a spacecraft-assembly clean room.</title>
        <authorList>
            <person name="Vaishampayan P."/>
            <person name="Probst A."/>
            <person name="Krishnamurthi S."/>
            <person name="Ghosh S."/>
            <person name="Osman S."/>
            <person name="McDowall A."/>
            <person name="Ruckmani A."/>
            <person name="Mayilraj S."/>
            <person name="Venkateswaran K."/>
        </authorList>
    </citation>
    <scope>NUCLEOTIDE SEQUENCE [LARGE SCALE GENOMIC DNA]</scope>
    <source>
        <strain evidence="4">1PO1SC</strain>
    </source>
</reference>
<gene>
    <name evidence="3" type="ORF">CWS20_14995</name>
</gene>
<dbReference type="PANTHER" id="PTHR37423">
    <property type="entry name" value="SOLUBLE LYTIC MUREIN TRANSGLYCOSYLASE-RELATED"/>
    <property type="match status" value="1"/>
</dbReference>
<dbReference type="Gene3D" id="1.10.530.10">
    <property type="match status" value="1"/>
</dbReference>
<evidence type="ECO:0000313" key="3">
    <source>
        <dbReference type="EMBL" id="PKG28148.1"/>
    </source>
</evidence>
<proteinExistence type="inferred from homology"/>
<dbReference type="EMBL" id="PISD01000031">
    <property type="protein sequence ID" value="PKG28148.1"/>
    <property type="molecule type" value="Genomic_DNA"/>
</dbReference>